<dbReference type="EMBL" id="CAJVQC010161866">
    <property type="protein sequence ID" value="CAG8848691.1"/>
    <property type="molecule type" value="Genomic_DNA"/>
</dbReference>
<sequence>NENKQSNAKQINVDNLLSTDEDTLVSKSQTIPYATSLSSFSRSFNSEDPSAFRTISDSQHLNLNETNYSKPDLPLENVWDVLIDPQTTDKVPARLSNNRLSCIPDNFFNNLYNTKELYLDRNTLRDLPEELLKLSKLEILDL</sequence>
<organism evidence="1 2">
    <name type="scientific">Racocetra persica</name>
    <dbReference type="NCBI Taxonomy" id="160502"/>
    <lineage>
        <taxon>Eukaryota</taxon>
        <taxon>Fungi</taxon>
        <taxon>Fungi incertae sedis</taxon>
        <taxon>Mucoromycota</taxon>
        <taxon>Glomeromycotina</taxon>
        <taxon>Glomeromycetes</taxon>
        <taxon>Diversisporales</taxon>
        <taxon>Gigasporaceae</taxon>
        <taxon>Racocetra</taxon>
    </lineage>
</organism>
<reference evidence="1" key="1">
    <citation type="submission" date="2021-06" db="EMBL/GenBank/DDBJ databases">
        <authorList>
            <person name="Kallberg Y."/>
            <person name="Tangrot J."/>
            <person name="Rosling A."/>
        </authorList>
    </citation>
    <scope>NUCLEOTIDE SEQUENCE</scope>
    <source>
        <strain evidence="1">MA461A</strain>
    </source>
</reference>
<protein>
    <submittedName>
        <fullName evidence="1">11684_t:CDS:1</fullName>
    </submittedName>
</protein>
<proteinExistence type="predicted"/>
<evidence type="ECO:0000313" key="1">
    <source>
        <dbReference type="EMBL" id="CAG8848691.1"/>
    </source>
</evidence>
<feature type="non-terminal residue" evidence="1">
    <location>
        <position position="142"/>
    </location>
</feature>
<comment type="caution">
    <text evidence="1">The sequence shown here is derived from an EMBL/GenBank/DDBJ whole genome shotgun (WGS) entry which is preliminary data.</text>
</comment>
<feature type="non-terminal residue" evidence="1">
    <location>
        <position position="1"/>
    </location>
</feature>
<name>A0ACA9SY11_9GLOM</name>
<accession>A0ACA9SY11</accession>
<evidence type="ECO:0000313" key="2">
    <source>
        <dbReference type="Proteomes" id="UP000789920"/>
    </source>
</evidence>
<gene>
    <name evidence="1" type="ORF">RPERSI_LOCUS35245</name>
</gene>
<dbReference type="Proteomes" id="UP000789920">
    <property type="component" value="Unassembled WGS sequence"/>
</dbReference>
<keyword evidence="2" id="KW-1185">Reference proteome</keyword>